<dbReference type="Pfam" id="PF13377">
    <property type="entry name" value="Peripla_BP_3"/>
    <property type="match status" value="1"/>
</dbReference>
<dbReference type="PANTHER" id="PTHR30146:SF109">
    <property type="entry name" value="HTH-TYPE TRANSCRIPTIONAL REGULATOR GALS"/>
    <property type="match status" value="1"/>
</dbReference>
<dbReference type="InterPro" id="IPR046335">
    <property type="entry name" value="LacI/GalR-like_sensor"/>
</dbReference>
<dbReference type="Gene3D" id="1.10.260.40">
    <property type="entry name" value="lambda repressor-like DNA-binding domains"/>
    <property type="match status" value="1"/>
</dbReference>
<gene>
    <name evidence="5" type="ORF">ACFFIA_41245</name>
</gene>
<organism evidence="5 6">
    <name type="scientific">Phytohabitans kaempferiae</name>
    <dbReference type="NCBI Taxonomy" id="1620943"/>
    <lineage>
        <taxon>Bacteria</taxon>
        <taxon>Bacillati</taxon>
        <taxon>Actinomycetota</taxon>
        <taxon>Actinomycetes</taxon>
        <taxon>Micromonosporales</taxon>
        <taxon>Micromonosporaceae</taxon>
    </lineage>
</organism>
<evidence type="ECO:0000313" key="6">
    <source>
        <dbReference type="Proteomes" id="UP001589867"/>
    </source>
</evidence>
<dbReference type="SMART" id="SM00354">
    <property type="entry name" value="HTH_LACI"/>
    <property type="match status" value="1"/>
</dbReference>
<evidence type="ECO:0000256" key="2">
    <source>
        <dbReference type="ARBA" id="ARBA00023125"/>
    </source>
</evidence>
<dbReference type="PANTHER" id="PTHR30146">
    <property type="entry name" value="LACI-RELATED TRANSCRIPTIONAL REPRESSOR"/>
    <property type="match status" value="1"/>
</dbReference>
<dbReference type="Pfam" id="PF00356">
    <property type="entry name" value="LacI"/>
    <property type="match status" value="1"/>
</dbReference>
<evidence type="ECO:0000256" key="1">
    <source>
        <dbReference type="ARBA" id="ARBA00023015"/>
    </source>
</evidence>
<accession>A0ABV6MH39</accession>
<dbReference type="SUPFAM" id="SSF53822">
    <property type="entry name" value="Periplasmic binding protein-like I"/>
    <property type="match status" value="1"/>
</dbReference>
<keyword evidence="2 5" id="KW-0238">DNA-binding</keyword>
<feature type="domain" description="HTH lacI-type" evidence="4">
    <location>
        <begin position="10"/>
        <end position="65"/>
    </location>
</feature>
<dbReference type="RefSeq" id="WP_377262394.1">
    <property type="nucleotide sequence ID" value="NZ_JBHLUH010000100.1"/>
</dbReference>
<dbReference type="InterPro" id="IPR000843">
    <property type="entry name" value="HTH_LacI"/>
</dbReference>
<dbReference type="EMBL" id="JBHLUH010000100">
    <property type="protein sequence ID" value="MFC0534042.1"/>
    <property type="molecule type" value="Genomic_DNA"/>
</dbReference>
<dbReference type="SUPFAM" id="SSF47413">
    <property type="entry name" value="lambda repressor-like DNA-binding domains"/>
    <property type="match status" value="1"/>
</dbReference>
<name>A0ABV6MH39_9ACTN</name>
<dbReference type="InterPro" id="IPR028082">
    <property type="entry name" value="Peripla_BP_I"/>
</dbReference>
<keyword evidence="3" id="KW-0804">Transcription</keyword>
<evidence type="ECO:0000313" key="5">
    <source>
        <dbReference type="EMBL" id="MFC0534042.1"/>
    </source>
</evidence>
<evidence type="ECO:0000256" key="3">
    <source>
        <dbReference type="ARBA" id="ARBA00023163"/>
    </source>
</evidence>
<keyword evidence="1" id="KW-0805">Transcription regulation</keyword>
<dbReference type="PROSITE" id="PS00356">
    <property type="entry name" value="HTH_LACI_1"/>
    <property type="match status" value="1"/>
</dbReference>
<dbReference type="GO" id="GO:0003677">
    <property type="term" value="F:DNA binding"/>
    <property type="evidence" value="ECO:0007669"/>
    <property type="project" value="UniProtKB-KW"/>
</dbReference>
<protein>
    <submittedName>
        <fullName evidence="5">LacI family DNA-binding transcriptional regulator</fullName>
    </submittedName>
</protein>
<dbReference type="CDD" id="cd06267">
    <property type="entry name" value="PBP1_LacI_sugar_binding-like"/>
    <property type="match status" value="1"/>
</dbReference>
<sequence>MDAIVPAKAPTLVDIARLAGVSVSTAGRVLRQPDNKVDPELAARVQAAAAELGYMPNVAARALRGAGAAMVGLVVGDMVDPYYGEIAELVTQAAEREHGIVAIVSNMQRDALLELKHIERLCGHRVAGLILAGGGFDQWTYLDRFAALMNLVGRAGVTVTSLAPRGIDIPTFCVDNEQVGAVAAAKLAALGHRRVGLLLGPPNSEVTQQRLRGAIKALTEAGSGFVVRHAPYAPEDGSAAVREMVAQMPELTGFLVGADTMAIGVLDGLARAGRSVPADASVISIGNTRSAAWSSPTLTTVDVAVGEYARAALRHIAAHVAGEPAPAPPAIAPTVVDGRSIAPPGG</sequence>
<reference evidence="5 6" key="1">
    <citation type="submission" date="2024-09" db="EMBL/GenBank/DDBJ databases">
        <authorList>
            <person name="Sun Q."/>
            <person name="Mori K."/>
        </authorList>
    </citation>
    <scope>NUCLEOTIDE SEQUENCE [LARGE SCALE GENOMIC DNA]</scope>
    <source>
        <strain evidence="5 6">TBRC 3947</strain>
    </source>
</reference>
<evidence type="ECO:0000259" key="4">
    <source>
        <dbReference type="PROSITE" id="PS50932"/>
    </source>
</evidence>
<dbReference type="InterPro" id="IPR010982">
    <property type="entry name" value="Lambda_DNA-bd_dom_sf"/>
</dbReference>
<dbReference type="Gene3D" id="3.40.50.2300">
    <property type="match status" value="2"/>
</dbReference>
<dbReference type="Proteomes" id="UP001589867">
    <property type="component" value="Unassembled WGS sequence"/>
</dbReference>
<comment type="caution">
    <text evidence="5">The sequence shown here is derived from an EMBL/GenBank/DDBJ whole genome shotgun (WGS) entry which is preliminary data.</text>
</comment>
<keyword evidence="6" id="KW-1185">Reference proteome</keyword>
<proteinExistence type="predicted"/>
<dbReference type="PROSITE" id="PS50932">
    <property type="entry name" value="HTH_LACI_2"/>
    <property type="match status" value="1"/>
</dbReference>